<dbReference type="InterPro" id="IPR036048">
    <property type="entry name" value="Interleukin_8-like_sf"/>
</dbReference>
<proteinExistence type="predicted"/>
<keyword evidence="2" id="KW-0732">Signal</keyword>
<evidence type="ECO:0000256" key="2">
    <source>
        <dbReference type="SAM" id="SignalP"/>
    </source>
</evidence>
<feature type="signal peptide" evidence="2">
    <location>
        <begin position="1"/>
        <end position="29"/>
    </location>
</feature>
<accession>A0AAN9C622</accession>
<evidence type="ECO:0000313" key="5">
    <source>
        <dbReference type="Proteomes" id="UP001364617"/>
    </source>
</evidence>
<dbReference type="EMBL" id="JAYKXH010000024">
    <property type="protein sequence ID" value="KAK7123570.1"/>
    <property type="molecule type" value="Genomic_DNA"/>
</dbReference>
<dbReference type="GO" id="GO:0008009">
    <property type="term" value="F:chemokine activity"/>
    <property type="evidence" value="ECO:0007669"/>
    <property type="project" value="InterPro"/>
</dbReference>
<keyword evidence="5" id="KW-1185">Reference proteome</keyword>
<evidence type="ECO:0000259" key="3">
    <source>
        <dbReference type="Pfam" id="PF00048"/>
    </source>
</evidence>
<evidence type="ECO:0000256" key="1">
    <source>
        <dbReference type="ARBA" id="ARBA00022514"/>
    </source>
</evidence>
<feature type="chain" id="PRO_5043046631" description="Chemokine interleukin-8-like domain-containing protein" evidence="2">
    <location>
        <begin position="30"/>
        <end position="107"/>
    </location>
</feature>
<dbReference type="Proteomes" id="UP001364617">
    <property type="component" value="Unassembled WGS sequence"/>
</dbReference>
<keyword evidence="1" id="KW-0202">Cytokine</keyword>
<dbReference type="GO" id="GO:0005615">
    <property type="term" value="C:extracellular space"/>
    <property type="evidence" value="ECO:0007669"/>
    <property type="project" value="UniProtKB-KW"/>
</dbReference>
<gene>
    <name evidence="4" type="ORF">R3I93_021867</name>
</gene>
<comment type="caution">
    <text evidence="4">The sequence shown here is derived from an EMBL/GenBank/DDBJ whole genome shotgun (WGS) entry which is preliminary data.</text>
</comment>
<dbReference type="SUPFAM" id="SSF54117">
    <property type="entry name" value="Interleukin 8-like chemokines"/>
    <property type="match status" value="1"/>
</dbReference>
<dbReference type="Pfam" id="PF00048">
    <property type="entry name" value="IL8"/>
    <property type="match status" value="1"/>
</dbReference>
<evidence type="ECO:0000313" key="4">
    <source>
        <dbReference type="EMBL" id="KAK7123570.1"/>
    </source>
</evidence>
<dbReference type="InterPro" id="IPR001811">
    <property type="entry name" value="Chemokine_IL8-like_dom"/>
</dbReference>
<reference evidence="4 5" key="1">
    <citation type="submission" date="2024-02" db="EMBL/GenBank/DDBJ databases">
        <title>Chromosome-level genome assembly of the Eurasian Minnow (Phoxinus phoxinus).</title>
        <authorList>
            <person name="Oriowo T.O."/>
            <person name="Martin S."/>
            <person name="Stange M."/>
            <person name="Chrysostomakis Y."/>
            <person name="Brown T."/>
            <person name="Winkler S."/>
            <person name="Kukowka S."/>
            <person name="Myers E.W."/>
            <person name="Bohne A."/>
        </authorList>
    </citation>
    <scope>NUCLEOTIDE SEQUENCE [LARGE SCALE GENOMIC DNA]</scope>
    <source>
        <strain evidence="4">ZFMK-TIS-60720</strain>
        <tissue evidence="4">Whole Organism</tissue>
    </source>
</reference>
<dbReference type="GO" id="GO:0006955">
    <property type="term" value="P:immune response"/>
    <property type="evidence" value="ECO:0007669"/>
    <property type="project" value="InterPro"/>
</dbReference>
<dbReference type="Gene3D" id="2.40.50.40">
    <property type="match status" value="1"/>
</dbReference>
<name>A0AAN9C622_9TELE</name>
<dbReference type="AlphaFoldDB" id="A0AAN9C622"/>
<organism evidence="4 5">
    <name type="scientific">Phoxinus phoxinus</name>
    <name type="common">Eurasian minnow</name>
    <dbReference type="NCBI Taxonomy" id="58324"/>
    <lineage>
        <taxon>Eukaryota</taxon>
        <taxon>Metazoa</taxon>
        <taxon>Chordata</taxon>
        <taxon>Craniata</taxon>
        <taxon>Vertebrata</taxon>
        <taxon>Euteleostomi</taxon>
        <taxon>Actinopterygii</taxon>
        <taxon>Neopterygii</taxon>
        <taxon>Teleostei</taxon>
        <taxon>Ostariophysi</taxon>
        <taxon>Cypriniformes</taxon>
        <taxon>Leuciscidae</taxon>
        <taxon>Phoxininae</taxon>
        <taxon>Phoxinus</taxon>
    </lineage>
</organism>
<protein>
    <recommendedName>
        <fullName evidence="3">Chemokine interleukin-8-like domain-containing protein</fullName>
    </recommendedName>
</protein>
<feature type="domain" description="Chemokine interleukin-8-like" evidence="3">
    <location>
        <begin position="37"/>
        <end position="94"/>
    </location>
</feature>
<sequence length="107" mass="12161">MHLYSASQQLIVWICLVVFLCAFTSGVTSHDPKKPMCCKEDTLTLERPKIKITKCYIFPATGKCAAAVVFTDQNNRSYCVDPKAEWLSIRMKHLKRIGVICEDFTKS</sequence>